<organism evidence="1 2">
    <name type="scientific">Candidatus Solincola sediminis</name>
    <dbReference type="NCBI Taxonomy" id="1797199"/>
    <lineage>
        <taxon>Bacteria</taxon>
        <taxon>Bacillati</taxon>
        <taxon>Actinomycetota</taxon>
        <taxon>Candidatus Geothermincolia</taxon>
        <taxon>Candidatus Geothermincolales</taxon>
        <taxon>Candidatus Geothermincolaceae</taxon>
        <taxon>Candidatus Solincola</taxon>
    </lineage>
</organism>
<evidence type="ECO:0000313" key="1">
    <source>
        <dbReference type="EMBL" id="OFW55822.1"/>
    </source>
</evidence>
<dbReference type="CDD" id="cd11527">
    <property type="entry name" value="NTP-PPase_dUTPase"/>
    <property type="match status" value="1"/>
</dbReference>
<dbReference type="AlphaFoldDB" id="A0A1F2WG37"/>
<reference evidence="1 2" key="1">
    <citation type="journal article" date="2016" name="Nat. Commun.">
        <title>Thousands of microbial genomes shed light on interconnected biogeochemical processes in an aquifer system.</title>
        <authorList>
            <person name="Anantharaman K."/>
            <person name="Brown C.T."/>
            <person name="Hug L.A."/>
            <person name="Sharon I."/>
            <person name="Castelle C.J."/>
            <person name="Probst A.J."/>
            <person name="Thomas B.C."/>
            <person name="Singh A."/>
            <person name="Wilkins M.J."/>
            <person name="Karaoz U."/>
            <person name="Brodie E.L."/>
            <person name="Williams K.H."/>
            <person name="Hubbard S.S."/>
            <person name="Banfield J.F."/>
        </authorList>
    </citation>
    <scope>NUCLEOTIDE SEQUENCE [LARGE SCALE GENOMIC DNA]</scope>
</reference>
<gene>
    <name evidence="1" type="ORF">A2Y75_05245</name>
</gene>
<name>A0A1F2WG37_9ACTN</name>
<proteinExistence type="predicted"/>
<sequence>MPQHSDLANIISIQRNFQRRLGHDFHNMSTEERVDYARTMVLAAQVELVEVLNETSWKSWADANFFNHEAFIGELADVVHFIINLYLVALPLASPNTLAETICRTFVAKNHTNHRRQDDGYMGHVEAEEPRRCPTCHTDISPKATAFRAPELICNGTREGCKMPDLAS</sequence>
<comment type="caution">
    <text evidence="1">The sequence shown here is derived from an EMBL/GenBank/DDBJ whole genome shotgun (WGS) entry which is preliminary data.</text>
</comment>
<dbReference type="SUPFAM" id="SSF101386">
    <property type="entry name" value="all-alpha NTP pyrophosphatases"/>
    <property type="match status" value="1"/>
</dbReference>
<dbReference type="Gene3D" id="1.10.4010.10">
    <property type="entry name" value="Type II deoxyuridine triphosphatase"/>
    <property type="match status" value="1"/>
</dbReference>
<dbReference type="EMBL" id="MELK01000051">
    <property type="protein sequence ID" value="OFW55822.1"/>
    <property type="molecule type" value="Genomic_DNA"/>
</dbReference>
<protein>
    <recommendedName>
        <fullName evidence="3">dUTPase</fullName>
    </recommendedName>
</protein>
<dbReference type="STRING" id="1797197.A2Y75_05245"/>
<evidence type="ECO:0000313" key="2">
    <source>
        <dbReference type="Proteomes" id="UP000177876"/>
    </source>
</evidence>
<dbReference type="Proteomes" id="UP000177876">
    <property type="component" value="Unassembled WGS sequence"/>
</dbReference>
<accession>A0A1F2WG37</accession>
<dbReference type="InterPro" id="IPR014871">
    <property type="entry name" value="dUTPase/dCTP_pyrophosphatase"/>
</dbReference>
<evidence type="ECO:0008006" key="3">
    <source>
        <dbReference type="Google" id="ProtNLM"/>
    </source>
</evidence>
<dbReference type="Pfam" id="PF08761">
    <property type="entry name" value="dUTPase_2"/>
    <property type="match status" value="1"/>
</dbReference>